<dbReference type="InterPro" id="IPR011249">
    <property type="entry name" value="Metalloenz_LuxS/M16"/>
</dbReference>
<dbReference type="PANTHER" id="PTHR43690">
    <property type="entry name" value="NARDILYSIN"/>
    <property type="match status" value="1"/>
</dbReference>
<organism evidence="2">
    <name type="scientific">marine sediment metagenome</name>
    <dbReference type="NCBI Taxonomy" id="412755"/>
    <lineage>
        <taxon>unclassified sequences</taxon>
        <taxon>metagenomes</taxon>
        <taxon>ecological metagenomes</taxon>
    </lineage>
</organism>
<dbReference type="Gene3D" id="3.30.830.10">
    <property type="entry name" value="Metalloenzyme, LuxS/M16 peptidase-like"/>
    <property type="match status" value="2"/>
</dbReference>
<dbReference type="EMBL" id="BARU01038037">
    <property type="protein sequence ID" value="GAH80200.1"/>
    <property type="molecule type" value="Genomic_DNA"/>
</dbReference>
<feature type="non-terminal residue" evidence="2">
    <location>
        <position position="1"/>
    </location>
</feature>
<dbReference type="InterPro" id="IPR007863">
    <property type="entry name" value="Peptidase_M16_C"/>
</dbReference>
<protein>
    <recommendedName>
        <fullName evidence="1">Peptidase M16 C-terminal domain-containing protein</fullName>
    </recommendedName>
</protein>
<name>X1JF99_9ZZZZ</name>
<dbReference type="SUPFAM" id="SSF63411">
    <property type="entry name" value="LuxS/MPP-like metallohydrolase"/>
    <property type="match status" value="2"/>
</dbReference>
<gene>
    <name evidence="2" type="ORF">S03H2_59172</name>
</gene>
<accession>X1JF99</accession>
<dbReference type="Pfam" id="PF05193">
    <property type="entry name" value="Peptidase_M16_C"/>
    <property type="match status" value="1"/>
</dbReference>
<proteinExistence type="predicted"/>
<dbReference type="PANTHER" id="PTHR43690:SF35">
    <property type="entry name" value="NON-CATALYTIC MEMBER OF PEPTIDASE SUBFAMILY M16B-RELATED"/>
    <property type="match status" value="1"/>
</dbReference>
<dbReference type="InterPro" id="IPR050626">
    <property type="entry name" value="Peptidase_M16"/>
</dbReference>
<evidence type="ECO:0000259" key="1">
    <source>
        <dbReference type="Pfam" id="PF05193"/>
    </source>
</evidence>
<feature type="domain" description="Peptidase M16 C-terminal" evidence="1">
    <location>
        <begin position="19"/>
        <end position="196"/>
    </location>
</feature>
<dbReference type="GO" id="GO:0046872">
    <property type="term" value="F:metal ion binding"/>
    <property type="evidence" value="ECO:0007669"/>
    <property type="project" value="InterPro"/>
</dbReference>
<evidence type="ECO:0000313" key="2">
    <source>
        <dbReference type="EMBL" id="GAH80200.1"/>
    </source>
</evidence>
<sequence length="246" mass="28453">EGHPYNWQVIGSFEDLQNATLEDVKEFFRTWYGPNNATLVIAGDYDREQTMAWVEKYFGEIKPAPTVNDPKSWHVQLEETRRAFHEDNFAKSPELNMVYPTVQEGYTDAYALSILADLLSDGKKAPLYKVIVEERKLAPSVSGYQSSMEITGTFRFRVRTFPNVNLTELERAIFESFERFETEGFTDRDLARVKAQTELNFYNGISSILNKALQLASYNEYFGSPDYIVKDIQNFLDVTREDVMRV</sequence>
<feature type="non-terminal residue" evidence="2">
    <location>
        <position position="246"/>
    </location>
</feature>
<comment type="caution">
    <text evidence="2">The sequence shown here is derived from an EMBL/GenBank/DDBJ whole genome shotgun (WGS) entry which is preliminary data.</text>
</comment>
<dbReference type="AlphaFoldDB" id="X1JF99"/>
<reference evidence="2" key="1">
    <citation type="journal article" date="2014" name="Front. Microbiol.">
        <title>High frequency of phylogenetically diverse reductive dehalogenase-homologous genes in deep subseafloor sedimentary metagenomes.</title>
        <authorList>
            <person name="Kawai M."/>
            <person name="Futagami T."/>
            <person name="Toyoda A."/>
            <person name="Takaki Y."/>
            <person name="Nishi S."/>
            <person name="Hori S."/>
            <person name="Arai W."/>
            <person name="Tsubouchi T."/>
            <person name="Morono Y."/>
            <person name="Uchiyama I."/>
            <person name="Ito T."/>
            <person name="Fujiyama A."/>
            <person name="Inagaki F."/>
            <person name="Takami H."/>
        </authorList>
    </citation>
    <scope>NUCLEOTIDE SEQUENCE</scope>
    <source>
        <strain evidence="2">Expedition CK06-06</strain>
    </source>
</reference>